<dbReference type="EMBL" id="FUWR01000027">
    <property type="protein sequence ID" value="SKA20821.1"/>
    <property type="molecule type" value="Genomic_DNA"/>
</dbReference>
<keyword evidence="3" id="KW-0378">Hydrolase</keyword>
<dbReference type="InterPro" id="IPR003509">
    <property type="entry name" value="UPF0102_YraN-like"/>
</dbReference>
<reference evidence="4" key="1">
    <citation type="submission" date="2017-02" db="EMBL/GenBank/DDBJ databases">
        <authorList>
            <person name="Varghese N."/>
            <person name="Submissions S."/>
        </authorList>
    </citation>
    <scope>NUCLEOTIDE SEQUENCE [LARGE SCALE GENOMIC DNA]</scope>
    <source>
        <strain evidence="4">ATCC BAA-34</strain>
    </source>
</reference>
<dbReference type="PANTHER" id="PTHR34039">
    <property type="entry name" value="UPF0102 PROTEIN YRAN"/>
    <property type="match status" value="1"/>
</dbReference>
<accession>A0A1T4RZ36</accession>
<evidence type="ECO:0000256" key="2">
    <source>
        <dbReference type="HAMAP-Rule" id="MF_00048"/>
    </source>
</evidence>
<protein>
    <recommendedName>
        <fullName evidence="2">UPF0102 protein SAMN02745119_03135</fullName>
    </recommendedName>
</protein>
<evidence type="ECO:0000313" key="4">
    <source>
        <dbReference type="Proteomes" id="UP000190102"/>
    </source>
</evidence>
<proteinExistence type="inferred from homology"/>
<keyword evidence="4" id="KW-1185">Reference proteome</keyword>
<dbReference type="GO" id="GO:0004519">
    <property type="term" value="F:endonuclease activity"/>
    <property type="evidence" value="ECO:0007669"/>
    <property type="project" value="UniProtKB-KW"/>
</dbReference>
<dbReference type="Pfam" id="PF02021">
    <property type="entry name" value="UPF0102"/>
    <property type="match status" value="1"/>
</dbReference>
<dbReference type="RefSeq" id="WP_078791352.1">
    <property type="nucleotide sequence ID" value="NZ_FUWR01000027.1"/>
</dbReference>
<dbReference type="NCBIfam" id="NF009154">
    <property type="entry name" value="PRK12497.3-3"/>
    <property type="match status" value="1"/>
</dbReference>
<dbReference type="InterPro" id="IPR011856">
    <property type="entry name" value="tRNA_endonuc-like_dom_sf"/>
</dbReference>
<dbReference type="Gene3D" id="3.40.1350.10">
    <property type="match status" value="1"/>
</dbReference>
<keyword evidence="3" id="KW-0540">Nuclease</keyword>
<gene>
    <name evidence="3" type="ORF">SAMN02745119_03135</name>
</gene>
<dbReference type="STRING" id="115783.SAMN02745119_03135"/>
<keyword evidence="3" id="KW-0255">Endonuclease</keyword>
<dbReference type="CDD" id="cd20736">
    <property type="entry name" value="PoNe_Nuclease"/>
    <property type="match status" value="1"/>
</dbReference>
<dbReference type="NCBIfam" id="NF009150">
    <property type="entry name" value="PRK12497.1-3"/>
    <property type="match status" value="1"/>
</dbReference>
<dbReference type="HAMAP" id="MF_00048">
    <property type="entry name" value="UPF0102"/>
    <property type="match status" value="1"/>
</dbReference>
<name>A0A1T4RZ36_9BACT</name>
<organism evidence="3 4">
    <name type="scientific">Trichlorobacter thiogenes</name>
    <dbReference type="NCBI Taxonomy" id="115783"/>
    <lineage>
        <taxon>Bacteria</taxon>
        <taxon>Pseudomonadati</taxon>
        <taxon>Thermodesulfobacteriota</taxon>
        <taxon>Desulfuromonadia</taxon>
        <taxon>Geobacterales</taxon>
        <taxon>Geobacteraceae</taxon>
        <taxon>Trichlorobacter</taxon>
    </lineage>
</organism>
<evidence type="ECO:0000256" key="1">
    <source>
        <dbReference type="ARBA" id="ARBA00006738"/>
    </source>
</evidence>
<dbReference type="NCBIfam" id="TIGR00252">
    <property type="entry name" value="YraN family protein"/>
    <property type="match status" value="1"/>
</dbReference>
<evidence type="ECO:0000313" key="3">
    <source>
        <dbReference type="EMBL" id="SKA20821.1"/>
    </source>
</evidence>
<dbReference type="PANTHER" id="PTHR34039:SF1">
    <property type="entry name" value="UPF0102 PROTEIN YRAN"/>
    <property type="match status" value="1"/>
</dbReference>
<comment type="similarity">
    <text evidence="1 2">Belongs to the UPF0102 family.</text>
</comment>
<dbReference type="AlphaFoldDB" id="A0A1T4RZ36"/>
<dbReference type="InterPro" id="IPR011335">
    <property type="entry name" value="Restrct_endonuc-II-like"/>
</dbReference>
<dbReference type="OrthoDB" id="9794876at2"/>
<dbReference type="SUPFAM" id="SSF52980">
    <property type="entry name" value="Restriction endonuclease-like"/>
    <property type="match status" value="1"/>
</dbReference>
<dbReference type="GO" id="GO:0003676">
    <property type="term" value="F:nucleic acid binding"/>
    <property type="evidence" value="ECO:0007669"/>
    <property type="project" value="InterPro"/>
</dbReference>
<sequence length="127" mass="14034">MPLIGQRNQAVGALGEQTAAEYLVKQGYRILERNFRSRGGEVDIVAKDRQGCIAFVEVKTRRSLAYGLPQLAVTGRKQHQISKGALAWLSKNRLHGCSARFDVIAVLLQDGSEPTIEHIPNAFDLAY</sequence>
<dbReference type="Proteomes" id="UP000190102">
    <property type="component" value="Unassembled WGS sequence"/>
</dbReference>